<comment type="caution">
    <text evidence="6">The sequence shown here is derived from an EMBL/GenBank/DDBJ whole genome shotgun (WGS) entry which is preliminary data.</text>
</comment>
<dbReference type="EMBL" id="CAJNOM010000445">
    <property type="protein sequence ID" value="CAF1442427.1"/>
    <property type="molecule type" value="Genomic_DNA"/>
</dbReference>
<keyword evidence="8" id="KW-1185">Reference proteome</keyword>
<evidence type="ECO:0000313" key="5">
    <source>
        <dbReference type="EMBL" id="CAF1381436.1"/>
    </source>
</evidence>
<evidence type="ECO:0000313" key="4">
    <source>
        <dbReference type="EMBL" id="CAF1187766.1"/>
    </source>
</evidence>
<dbReference type="SUPFAM" id="SSF57959">
    <property type="entry name" value="Leucine zipper domain"/>
    <property type="match status" value="1"/>
</dbReference>
<dbReference type="PROSITE" id="PS50217">
    <property type="entry name" value="BZIP"/>
    <property type="match status" value="1"/>
</dbReference>
<reference evidence="6" key="1">
    <citation type="submission" date="2021-02" db="EMBL/GenBank/DDBJ databases">
        <authorList>
            <person name="Nowell W R."/>
        </authorList>
    </citation>
    <scope>NUCLEOTIDE SEQUENCE</scope>
</reference>
<dbReference type="GO" id="GO:0003677">
    <property type="term" value="F:DNA binding"/>
    <property type="evidence" value="ECO:0007669"/>
    <property type="project" value="InterPro"/>
</dbReference>
<evidence type="ECO:0000256" key="1">
    <source>
        <dbReference type="SAM" id="Coils"/>
    </source>
</evidence>
<sequence length="164" mass="19852">MSFSLKREKILSNNCIYYGPIRFYGRRRKAPTLSTGRRSKFEEVNEEEEIRRNKRREKNRLLSKRLKEKREKILNELIQQINQLEEKQFYLQNTIEQLNSHRNQLINKLANSNIDPLLNLIYQNEVPLFFQQVDDLQFDTDSLIITFTDERSSLDEFIYNCDQE</sequence>
<feature type="coiled-coil region" evidence="1">
    <location>
        <begin position="44"/>
        <end position="115"/>
    </location>
</feature>
<dbReference type="Proteomes" id="UP000663877">
    <property type="component" value="Unassembled WGS sequence"/>
</dbReference>
<feature type="domain" description="BZIP" evidence="2">
    <location>
        <begin position="49"/>
        <end position="112"/>
    </location>
</feature>
<organism evidence="6 8">
    <name type="scientific">Adineta steineri</name>
    <dbReference type="NCBI Taxonomy" id="433720"/>
    <lineage>
        <taxon>Eukaryota</taxon>
        <taxon>Metazoa</taxon>
        <taxon>Spiralia</taxon>
        <taxon>Gnathifera</taxon>
        <taxon>Rotifera</taxon>
        <taxon>Eurotatoria</taxon>
        <taxon>Bdelloidea</taxon>
        <taxon>Adinetida</taxon>
        <taxon>Adinetidae</taxon>
        <taxon>Adineta</taxon>
    </lineage>
</organism>
<dbReference type="EMBL" id="CAJNOM010000443">
    <property type="protein sequence ID" value="CAF1441381.1"/>
    <property type="molecule type" value="Genomic_DNA"/>
</dbReference>
<evidence type="ECO:0000313" key="7">
    <source>
        <dbReference type="EMBL" id="CAF1442427.1"/>
    </source>
</evidence>
<keyword evidence="1" id="KW-0175">Coiled coil</keyword>
<protein>
    <recommendedName>
        <fullName evidence="2">BZIP domain-containing protein</fullName>
    </recommendedName>
</protein>
<dbReference type="Proteomes" id="UP000663832">
    <property type="component" value="Unassembled WGS sequence"/>
</dbReference>
<dbReference type="EMBL" id="CAJNOM010000349">
    <property type="protein sequence ID" value="CAF1381436.1"/>
    <property type="molecule type" value="Genomic_DNA"/>
</dbReference>
<dbReference type="GO" id="GO:0003700">
    <property type="term" value="F:DNA-binding transcription factor activity"/>
    <property type="evidence" value="ECO:0007669"/>
    <property type="project" value="InterPro"/>
</dbReference>
<evidence type="ECO:0000313" key="6">
    <source>
        <dbReference type="EMBL" id="CAF1441381.1"/>
    </source>
</evidence>
<dbReference type="EMBL" id="CAJNOI010000213">
    <property type="protein sequence ID" value="CAF1187766.1"/>
    <property type="molecule type" value="Genomic_DNA"/>
</dbReference>
<evidence type="ECO:0000313" key="3">
    <source>
        <dbReference type="EMBL" id="CAF0952806.1"/>
    </source>
</evidence>
<dbReference type="EMBL" id="CAJNOI010000053">
    <property type="protein sequence ID" value="CAF0952806.1"/>
    <property type="molecule type" value="Genomic_DNA"/>
</dbReference>
<name>A0A815NXH0_9BILA</name>
<evidence type="ECO:0000259" key="2">
    <source>
        <dbReference type="PROSITE" id="PS50217"/>
    </source>
</evidence>
<dbReference type="OrthoDB" id="10104256at2759"/>
<proteinExistence type="predicted"/>
<dbReference type="InterPro" id="IPR004827">
    <property type="entry name" value="bZIP"/>
</dbReference>
<dbReference type="InterPro" id="IPR000837">
    <property type="entry name" value="AP-1"/>
</dbReference>
<accession>A0A815NXH0</accession>
<dbReference type="AlphaFoldDB" id="A0A815NXH0"/>
<dbReference type="InterPro" id="IPR046347">
    <property type="entry name" value="bZIP_sf"/>
</dbReference>
<evidence type="ECO:0000313" key="8">
    <source>
        <dbReference type="Proteomes" id="UP000663832"/>
    </source>
</evidence>
<dbReference type="PRINTS" id="PR00042">
    <property type="entry name" value="LEUZIPPRFOS"/>
</dbReference>
<gene>
    <name evidence="3" type="ORF">BJG266_LOCUS13312</name>
    <name evidence="4" type="ORF">BJG266_LOCUS26151</name>
    <name evidence="5" type="ORF">QVE165_LOCUS35682</name>
    <name evidence="6" type="ORF">QVE165_LOCUS39645</name>
    <name evidence="7" type="ORF">QVE165_LOCUS39724</name>
</gene>
<dbReference type="GO" id="GO:0006357">
    <property type="term" value="P:regulation of transcription by RNA polymerase II"/>
    <property type="evidence" value="ECO:0007669"/>
    <property type="project" value="InterPro"/>
</dbReference>